<evidence type="ECO:0008006" key="3">
    <source>
        <dbReference type="Google" id="ProtNLM"/>
    </source>
</evidence>
<organism evidence="1 2">
    <name type="scientific">Stieleria marina</name>
    <dbReference type="NCBI Taxonomy" id="1930275"/>
    <lineage>
        <taxon>Bacteria</taxon>
        <taxon>Pseudomonadati</taxon>
        <taxon>Planctomycetota</taxon>
        <taxon>Planctomycetia</taxon>
        <taxon>Pirellulales</taxon>
        <taxon>Pirellulaceae</taxon>
        <taxon>Stieleria</taxon>
    </lineage>
</organism>
<evidence type="ECO:0000313" key="1">
    <source>
        <dbReference type="EMBL" id="QDT10008.1"/>
    </source>
</evidence>
<dbReference type="AlphaFoldDB" id="A0A517NS93"/>
<reference evidence="1 2" key="1">
    <citation type="submission" date="2019-02" db="EMBL/GenBank/DDBJ databases">
        <title>Deep-cultivation of Planctomycetes and their phenomic and genomic characterization uncovers novel biology.</title>
        <authorList>
            <person name="Wiegand S."/>
            <person name="Jogler M."/>
            <person name="Boedeker C."/>
            <person name="Pinto D."/>
            <person name="Vollmers J."/>
            <person name="Rivas-Marin E."/>
            <person name="Kohn T."/>
            <person name="Peeters S.H."/>
            <person name="Heuer A."/>
            <person name="Rast P."/>
            <person name="Oberbeckmann S."/>
            <person name="Bunk B."/>
            <person name="Jeske O."/>
            <person name="Meyerdierks A."/>
            <person name="Storesund J.E."/>
            <person name="Kallscheuer N."/>
            <person name="Luecker S."/>
            <person name="Lage O.M."/>
            <person name="Pohl T."/>
            <person name="Merkel B.J."/>
            <person name="Hornburger P."/>
            <person name="Mueller R.-W."/>
            <person name="Bruemmer F."/>
            <person name="Labrenz M."/>
            <person name="Spormann A.M."/>
            <person name="Op den Camp H."/>
            <person name="Overmann J."/>
            <person name="Amann R."/>
            <person name="Jetten M.S.M."/>
            <person name="Mascher T."/>
            <person name="Medema M.H."/>
            <person name="Devos D.P."/>
            <person name="Kaster A.-K."/>
            <person name="Ovreas L."/>
            <person name="Rohde M."/>
            <person name="Galperin M.Y."/>
            <person name="Jogler C."/>
        </authorList>
    </citation>
    <scope>NUCLEOTIDE SEQUENCE [LARGE SCALE GENOMIC DNA]</scope>
    <source>
        <strain evidence="1 2">K23_9</strain>
    </source>
</reference>
<gene>
    <name evidence="1" type="ORF">K239x_19610</name>
</gene>
<dbReference type="OrthoDB" id="240798at2"/>
<evidence type="ECO:0000313" key="2">
    <source>
        <dbReference type="Proteomes" id="UP000319817"/>
    </source>
</evidence>
<dbReference type="RefSeq" id="WP_145417554.1">
    <property type="nucleotide sequence ID" value="NZ_CP036526.1"/>
</dbReference>
<accession>A0A517NS93</accession>
<name>A0A517NS93_9BACT</name>
<dbReference type="EMBL" id="CP036526">
    <property type="protein sequence ID" value="QDT10008.1"/>
    <property type="molecule type" value="Genomic_DNA"/>
</dbReference>
<dbReference type="Proteomes" id="UP000319817">
    <property type="component" value="Chromosome"/>
</dbReference>
<sequence length="385" mass="41298">MSSANSSSAITKRLDRLRSALSQAPASFVGIDIGVRQITVTSIGTGNEKARRKSDRKSALKWQSIVRIPLPVDPISTPSRQWIQQTIDTLVQKLPRTVDGQRIVTSLSLPTTWMHYQVTTANNLENCQSQCDELFQNSIFNSNAHLAHWPMKLADAETEPTTPVDNQPPTQDALQVVASTSNSAAIKIAQTINSLGYQVHSLLPHGAALVHSAHALTSIAPQSVAMLNFDGGLVAMNRQADDRSAECGLCRSLPALPHETLQQLQDSEPSNGLSLNDIYPWLSDIAAEIVATTQYSQRGSTTVNHPEILLVCGDIATISGVDSALAKLTNLPVAVWRYCGRSRPYQGTKTHAIGSDGTCAMSLSLAHQAAMSTQASEANAAEASS</sequence>
<protein>
    <recommendedName>
        <fullName evidence="3">Competence protein A</fullName>
    </recommendedName>
</protein>
<keyword evidence="2" id="KW-1185">Reference proteome</keyword>
<proteinExistence type="predicted"/>